<feature type="non-terminal residue" evidence="1">
    <location>
        <position position="1"/>
    </location>
</feature>
<dbReference type="OrthoDB" id="1738562at2759"/>
<name>A0A371ECV3_MUCPR</name>
<reference evidence="1" key="1">
    <citation type="submission" date="2018-05" db="EMBL/GenBank/DDBJ databases">
        <title>Draft genome of Mucuna pruriens seed.</title>
        <authorList>
            <person name="Nnadi N.E."/>
            <person name="Vos R."/>
            <person name="Hasami M.H."/>
            <person name="Devisetty U.K."/>
            <person name="Aguiy J.C."/>
        </authorList>
    </citation>
    <scope>NUCLEOTIDE SEQUENCE [LARGE SCALE GENOMIC DNA]</scope>
    <source>
        <strain evidence="1">JCA_2017</strain>
    </source>
</reference>
<dbReference type="PANTHER" id="PTHR24559">
    <property type="entry name" value="TRANSPOSON TY3-I GAG-POL POLYPROTEIN"/>
    <property type="match status" value="1"/>
</dbReference>
<dbReference type="SUPFAM" id="SSF56672">
    <property type="entry name" value="DNA/RNA polymerases"/>
    <property type="match status" value="1"/>
</dbReference>
<dbReference type="EMBL" id="QJKJ01014680">
    <property type="protein sequence ID" value="RDX63839.1"/>
    <property type="molecule type" value="Genomic_DNA"/>
</dbReference>
<keyword evidence="2" id="KW-1185">Reference proteome</keyword>
<accession>A0A371ECV3</accession>
<dbReference type="PANTHER" id="PTHR24559:SF444">
    <property type="entry name" value="REVERSE TRANSCRIPTASE DOMAIN-CONTAINING PROTEIN"/>
    <property type="match status" value="1"/>
</dbReference>
<protein>
    <submittedName>
        <fullName evidence="1">Retrovirus-related Pol polyprotein</fullName>
    </submittedName>
</protein>
<dbReference type="InterPro" id="IPR043502">
    <property type="entry name" value="DNA/RNA_pol_sf"/>
</dbReference>
<evidence type="ECO:0000313" key="1">
    <source>
        <dbReference type="EMBL" id="RDX63839.1"/>
    </source>
</evidence>
<organism evidence="1 2">
    <name type="scientific">Mucuna pruriens</name>
    <name type="common">Velvet bean</name>
    <name type="synonym">Dolichos pruriens</name>
    <dbReference type="NCBI Taxonomy" id="157652"/>
    <lineage>
        <taxon>Eukaryota</taxon>
        <taxon>Viridiplantae</taxon>
        <taxon>Streptophyta</taxon>
        <taxon>Embryophyta</taxon>
        <taxon>Tracheophyta</taxon>
        <taxon>Spermatophyta</taxon>
        <taxon>Magnoliopsida</taxon>
        <taxon>eudicotyledons</taxon>
        <taxon>Gunneridae</taxon>
        <taxon>Pentapetalae</taxon>
        <taxon>rosids</taxon>
        <taxon>fabids</taxon>
        <taxon>Fabales</taxon>
        <taxon>Fabaceae</taxon>
        <taxon>Papilionoideae</taxon>
        <taxon>50 kb inversion clade</taxon>
        <taxon>NPAAA clade</taxon>
        <taxon>indigoferoid/millettioid clade</taxon>
        <taxon>Phaseoleae</taxon>
        <taxon>Mucuna</taxon>
    </lineage>
</organism>
<sequence length="182" mass="21226">MEEEAKPIRKQQRRMNLTILDVVKKEVTKLLAAWIIYPILDSQWVIPVQVVPKKSRMTVMKNQHDELVPMQIQNSWRVCIDCRRLNQATRKDHFPFPFIDQVLEKLVGKSHYCFLDGFSGYMQIHIAPEDYPTRVVSAVHTLRPSKPNKEGPNCIDHISYPARRPPQRQLSCHVTPRKSAMS</sequence>
<dbReference type="Gene3D" id="3.10.10.10">
    <property type="entry name" value="HIV Type 1 Reverse Transcriptase, subunit A, domain 1"/>
    <property type="match status" value="1"/>
</dbReference>
<comment type="caution">
    <text evidence="1">The sequence shown here is derived from an EMBL/GenBank/DDBJ whole genome shotgun (WGS) entry which is preliminary data.</text>
</comment>
<gene>
    <name evidence="1" type="primary">POL</name>
    <name evidence="1" type="ORF">CR513_57675</name>
</gene>
<dbReference type="Proteomes" id="UP000257109">
    <property type="component" value="Unassembled WGS sequence"/>
</dbReference>
<evidence type="ECO:0000313" key="2">
    <source>
        <dbReference type="Proteomes" id="UP000257109"/>
    </source>
</evidence>
<dbReference type="AlphaFoldDB" id="A0A371ECV3"/>
<feature type="non-terminal residue" evidence="1">
    <location>
        <position position="182"/>
    </location>
</feature>
<dbReference type="InterPro" id="IPR053134">
    <property type="entry name" value="RNA-dir_DNA_polymerase"/>
</dbReference>
<proteinExistence type="predicted"/>